<dbReference type="Proteomes" id="UP000245073">
    <property type="component" value="Unassembled WGS sequence"/>
</dbReference>
<dbReference type="InterPro" id="IPR014284">
    <property type="entry name" value="RNA_pol_sigma-70_dom"/>
</dbReference>
<dbReference type="InterPro" id="IPR039425">
    <property type="entry name" value="RNA_pol_sigma-70-like"/>
</dbReference>
<keyword evidence="4" id="KW-0804">Transcription</keyword>
<keyword evidence="2" id="KW-0805">Transcription regulation</keyword>
<dbReference type="InterPro" id="IPR013325">
    <property type="entry name" value="RNA_pol_sigma_r2"/>
</dbReference>
<dbReference type="SUPFAM" id="SSF88659">
    <property type="entry name" value="Sigma3 and sigma4 domains of RNA polymerase sigma factors"/>
    <property type="match status" value="1"/>
</dbReference>
<evidence type="ECO:0000256" key="4">
    <source>
        <dbReference type="ARBA" id="ARBA00023163"/>
    </source>
</evidence>
<dbReference type="Gene3D" id="1.10.1740.10">
    <property type="match status" value="1"/>
</dbReference>
<dbReference type="EMBL" id="QDKQ01000071">
    <property type="protein sequence ID" value="PVM82911.1"/>
    <property type="molecule type" value="Genomic_DNA"/>
</dbReference>
<dbReference type="Pfam" id="PF04542">
    <property type="entry name" value="Sigma70_r2"/>
    <property type="match status" value="1"/>
</dbReference>
<keyword evidence="8" id="KW-1185">Reference proteome</keyword>
<evidence type="ECO:0000256" key="3">
    <source>
        <dbReference type="ARBA" id="ARBA00023082"/>
    </source>
</evidence>
<evidence type="ECO:0000259" key="5">
    <source>
        <dbReference type="Pfam" id="PF04542"/>
    </source>
</evidence>
<dbReference type="NCBIfam" id="TIGR02937">
    <property type="entry name" value="sigma70-ECF"/>
    <property type="match status" value="1"/>
</dbReference>
<feature type="domain" description="RNA polymerase sigma-70 region 2" evidence="5">
    <location>
        <begin position="13"/>
        <end position="75"/>
    </location>
</feature>
<gene>
    <name evidence="7" type="ORF">DDF67_21730</name>
</gene>
<dbReference type="InterPro" id="IPR007627">
    <property type="entry name" value="RNA_pol_sigma70_r2"/>
</dbReference>
<dbReference type="Pfam" id="PF08281">
    <property type="entry name" value="Sigma70_r4_2"/>
    <property type="match status" value="1"/>
</dbReference>
<dbReference type="OrthoDB" id="9794372at2"/>
<dbReference type="PANTHER" id="PTHR43133:SF63">
    <property type="entry name" value="RNA POLYMERASE SIGMA FACTOR FECI-RELATED"/>
    <property type="match status" value="1"/>
</dbReference>
<reference evidence="7 8" key="1">
    <citation type="submission" date="2018-04" db="EMBL/GenBank/DDBJ databases">
        <title>The genome sequence of Caulobacter sp. 744.</title>
        <authorList>
            <person name="Gao J."/>
            <person name="Sun J."/>
        </authorList>
    </citation>
    <scope>NUCLEOTIDE SEQUENCE [LARGE SCALE GENOMIC DNA]</scope>
    <source>
        <strain evidence="7 8">774</strain>
    </source>
</reference>
<evidence type="ECO:0000313" key="8">
    <source>
        <dbReference type="Proteomes" id="UP000245073"/>
    </source>
</evidence>
<dbReference type="InterPro" id="IPR036388">
    <property type="entry name" value="WH-like_DNA-bd_sf"/>
</dbReference>
<dbReference type="PANTHER" id="PTHR43133">
    <property type="entry name" value="RNA POLYMERASE ECF-TYPE SIGMA FACTO"/>
    <property type="match status" value="1"/>
</dbReference>
<dbReference type="AlphaFoldDB" id="A0A2T9JGT2"/>
<proteinExistence type="inferred from homology"/>
<evidence type="ECO:0000313" key="7">
    <source>
        <dbReference type="EMBL" id="PVM82911.1"/>
    </source>
</evidence>
<organism evidence="7 8">
    <name type="scientific">Caulobacter endophyticus</name>
    <dbReference type="NCBI Taxonomy" id="2172652"/>
    <lineage>
        <taxon>Bacteria</taxon>
        <taxon>Pseudomonadati</taxon>
        <taxon>Pseudomonadota</taxon>
        <taxon>Alphaproteobacteria</taxon>
        <taxon>Caulobacterales</taxon>
        <taxon>Caulobacteraceae</taxon>
        <taxon>Caulobacter</taxon>
    </lineage>
</organism>
<feature type="domain" description="RNA polymerase sigma factor 70 region 4 type 2" evidence="6">
    <location>
        <begin position="109"/>
        <end position="160"/>
    </location>
</feature>
<accession>A0A2T9JGT2</accession>
<dbReference type="InterPro" id="IPR013324">
    <property type="entry name" value="RNA_pol_sigma_r3/r4-like"/>
</dbReference>
<dbReference type="GO" id="GO:0003677">
    <property type="term" value="F:DNA binding"/>
    <property type="evidence" value="ECO:0007669"/>
    <property type="project" value="InterPro"/>
</dbReference>
<dbReference type="InterPro" id="IPR013249">
    <property type="entry name" value="RNA_pol_sigma70_r4_t2"/>
</dbReference>
<dbReference type="GO" id="GO:0016987">
    <property type="term" value="F:sigma factor activity"/>
    <property type="evidence" value="ECO:0007669"/>
    <property type="project" value="UniProtKB-KW"/>
</dbReference>
<protein>
    <submittedName>
        <fullName evidence="7">RNA polymerase</fullName>
    </submittedName>
</protein>
<sequence>MPSLAQSLTALLVSEHAALLRRTTRIVGSLTAAEDVVQRLWLKVQQIEDAAVRNPRAYLFRLASNLAIDHRRAEAARQRIQARAETYLWGPIGAASAEASVIDRQALARVLDALEVLPDPGRTMFRLNRFEDKRIVDIAALYGVSTTTVENHLRRVLAQLRIARETS</sequence>
<dbReference type="Gene3D" id="1.10.10.10">
    <property type="entry name" value="Winged helix-like DNA-binding domain superfamily/Winged helix DNA-binding domain"/>
    <property type="match status" value="1"/>
</dbReference>
<comment type="caution">
    <text evidence="7">The sequence shown here is derived from an EMBL/GenBank/DDBJ whole genome shotgun (WGS) entry which is preliminary data.</text>
</comment>
<name>A0A2T9JGT2_9CAUL</name>
<dbReference type="GO" id="GO:0006352">
    <property type="term" value="P:DNA-templated transcription initiation"/>
    <property type="evidence" value="ECO:0007669"/>
    <property type="project" value="InterPro"/>
</dbReference>
<evidence type="ECO:0000259" key="6">
    <source>
        <dbReference type="Pfam" id="PF08281"/>
    </source>
</evidence>
<comment type="similarity">
    <text evidence="1">Belongs to the sigma-70 factor family. ECF subfamily.</text>
</comment>
<keyword evidence="3" id="KW-0731">Sigma factor</keyword>
<evidence type="ECO:0000256" key="1">
    <source>
        <dbReference type="ARBA" id="ARBA00010641"/>
    </source>
</evidence>
<evidence type="ECO:0000256" key="2">
    <source>
        <dbReference type="ARBA" id="ARBA00023015"/>
    </source>
</evidence>
<dbReference type="SUPFAM" id="SSF88946">
    <property type="entry name" value="Sigma2 domain of RNA polymerase sigma factors"/>
    <property type="match status" value="1"/>
</dbReference>